<dbReference type="OrthoDB" id="2970872at2"/>
<evidence type="ECO:0000313" key="1">
    <source>
        <dbReference type="EMBL" id="ADU30185.1"/>
    </source>
</evidence>
<dbReference type="EMBL" id="CP002394">
    <property type="protein sequence ID" value="ADU30185.1"/>
    <property type="molecule type" value="Genomic_DNA"/>
</dbReference>
<reference evidence="1 2" key="1">
    <citation type="submission" date="2010-12" db="EMBL/GenBank/DDBJ databases">
        <title>Complete sequence of Bacillus cellulosilyticus DSM 2522.</title>
        <authorList>
            <consortium name="US DOE Joint Genome Institute"/>
            <person name="Lucas S."/>
            <person name="Copeland A."/>
            <person name="Lapidus A."/>
            <person name="Cheng J.-F."/>
            <person name="Bruce D."/>
            <person name="Goodwin L."/>
            <person name="Pitluck S."/>
            <person name="Chertkov O."/>
            <person name="Detter J.C."/>
            <person name="Han C."/>
            <person name="Tapia R."/>
            <person name="Land M."/>
            <person name="Hauser L."/>
            <person name="Jeffries C."/>
            <person name="Kyrpides N."/>
            <person name="Ivanova N."/>
            <person name="Mikhailova N."/>
            <person name="Brumm P."/>
            <person name="Mead D."/>
            <person name="Woyke T."/>
        </authorList>
    </citation>
    <scope>NUCLEOTIDE SEQUENCE [LARGE SCALE GENOMIC DNA]</scope>
    <source>
        <strain evidence="2">ATCC 21833 / DSM 2522 / FERM P-1141 / JCM 9156 / N-4</strain>
    </source>
</reference>
<gene>
    <name evidence="1" type="ordered locus">Bcell_1923</name>
</gene>
<sequence>MTNSNYLHGAVEQIQQVITNAEEQLLESKKVEHNNAEEYTSAQVELEEANMQLDRMIHSANPDQRDQLIRLQQQLHQLQNKMILGL</sequence>
<dbReference type="KEGG" id="bco:Bcell_1923"/>
<accession>E6TZL1</accession>
<evidence type="ECO:0008006" key="3">
    <source>
        <dbReference type="Google" id="ProtNLM"/>
    </source>
</evidence>
<dbReference type="AlphaFoldDB" id="E6TZL1"/>
<dbReference type="Pfam" id="PF10732">
    <property type="entry name" value="DUF2524"/>
    <property type="match status" value="1"/>
</dbReference>
<dbReference type="Proteomes" id="UP000001401">
    <property type="component" value="Chromosome"/>
</dbReference>
<dbReference type="RefSeq" id="WP_013488521.1">
    <property type="nucleotide sequence ID" value="NC_014829.1"/>
</dbReference>
<name>E6TZL1_EVAC2</name>
<keyword evidence="2" id="KW-1185">Reference proteome</keyword>
<dbReference type="InterPro" id="IPR019668">
    <property type="entry name" value="Uncharacterised_YtzC"/>
</dbReference>
<evidence type="ECO:0000313" key="2">
    <source>
        <dbReference type="Proteomes" id="UP000001401"/>
    </source>
</evidence>
<proteinExistence type="predicted"/>
<organism evidence="1 2">
    <name type="scientific">Evansella cellulosilytica (strain ATCC 21833 / DSM 2522 / FERM P-1141 / JCM 9156 / N-4)</name>
    <name type="common">Bacillus cellulosilyticus</name>
    <dbReference type="NCBI Taxonomy" id="649639"/>
    <lineage>
        <taxon>Bacteria</taxon>
        <taxon>Bacillati</taxon>
        <taxon>Bacillota</taxon>
        <taxon>Bacilli</taxon>
        <taxon>Bacillales</taxon>
        <taxon>Bacillaceae</taxon>
        <taxon>Evansella</taxon>
    </lineage>
</organism>
<protein>
    <recommendedName>
        <fullName evidence="3">DUF2524 family protein</fullName>
    </recommendedName>
</protein>
<dbReference type="HOGENOM" id="CLU_186603_0_0_9"/>